<evidence type="ECO:0000313" key="7">
    <source>
        <dbReference type="EMBL" id="PIA99992.1"/>
    </source>
</evidence>
<sequence length="494" mass="55567">MLHNMADQSQLQKDSKIVIIGAGVFGLSTTLHLLKRGYTNIHIFDRQPFDKNQYDERQGAHGASCDLNKIVRASYGGAKLYQDLAFKAMPEWERWNEQLAATPKNELPSSIDPSIPLWHNCGFLRLSSDGFCEKEKQTQELFPSEIRHTQYRVSDAERRARAAEEGIPFSKLDPFGRIERGQPVDGILDTTAGFVLASRACAWALHLVLQSGKVTTHFGADNALQSFMKTGNRISGIVTSGFERHSADFVVVATGGWTPSLLPEVDRLLETTSGSVLSIQLPENRPDLWDKYSEDKFPVWSWNMESYDPSDKASIGGLYGLPRTPKGIVKIAFRGAKWTSYTRRSSVGEQLSYPKIDADRIPEEAMRVIREFARENLPDLLELDLSNIRLCWYTDSVDNSFLIDHVPNVEGLVVASGGSGHGFKFLPVLGEHIVDVIEKRDTEYTELFKWRDVPNGKRNGLEEGPEGWRPLDKQRMVGNKEWRNGLGVDGRSRL</sequence>
<dbReference type="InterPro" id="IPR006076">
    <property type="entry name" value="FAD-dep_OxRdtase"/>
</dbReference>
<evidence type="ECO:0000256" key="4">
    <source>
        <dbReference type="ARBA" id="ARBA00022827"/>
    </source>
</evidence>
<reference evidence="7 8" key="1">
    <citation type="submission" date="2015-10" db="EMBL/GenBank/DDBJ databases">
        <title>The cercosporin biosynthetic gene cluster was horizontally transferred to several fungal lineages and shown to be expanded in Cercospora beticola based on microsynteny with recipient genomes.</title>
        <authorList>
            <person name="De Jonge R."/>
            <person name="Ebert M.K."/>
            <person name="Suttle J.C."/>
            <person name="Jurick Ii W.M."/>
            <person name="Secor G.A."/>
            <person name="Thomma B.P."/>
            <person name="Van De Peer Y."/>
            <person name="Bolton M.D."/>
        </authorList>
    </citation>
    <scope>NUCLEOTIDE SEQUENCE [LARGE SCALE GENOMIC DNA]</scope>
    <source>
        <strain evidence="7 8">09-40</strain>
    </source>
</reference>
<protein>
    <submittedName>
        <fullName evidence="7">L-saccharopine oxidase</fullName>
    </submittedName>
</protein>
<keyword evidence="4" id="KW-0274">FAD</keyword>
<name>A0A2G5I693_CERBT</name>
<evidence type="ECO:0000313" key="8">
    <source>
        <dbReference type="Proteomes" id="UP000230605"/>
    </source>
</evidence>
<dbReference type="Gene3D" id="3.50.50.60">
    <property type="entry name" value="FAD/NAD(P)-binding domain"/>
    <property type="match status" value="1"/>
</dbReference>
<evidence type="ECO:0000256" key="5">
    <source>
        <dbReference type="ARBA" id="ARBA00023002"/>
    </source>
</evidence>
<comment type="cofactor">
    <cofactor evidence="1">
        <name>FAD</name>
        <dbReference type="ChEBI" id="CHEBI:57692"/>
    </cofactor>
</comment>
<dbReference type="AlphaFoldDB" id="A0A2G5I693"/>
<dbReference type="InterPro" id="IPR045170">
    <property type="entry name" value="MTOX"/>
</dbReference>
<dbReference type="Proteomes" id="UP000230605">
    <property type="component" value="Chromosome 3"/>
</dbReference>
<evidence type="ECO:0000259" key="6">
    <source>
        <dbReference type="Pfam" id="PF01266"/>
    </source>
</evidence>
<keyword evidence="3" id="KW-0285">Flavoprotein</keyword>
<dbReference type="Gene3D" id="3.30.9.10">
    <property type="entry name" value="D-Amino Acid Oxidase, subunit A, domain 2"/>
    <property type="match status" value="1"/>
</dbReference>
<dbReference type="PANTHER" id="PTHR10961:SF15">
    <property type="entry name" value="FAD DEPENDENT OXIDOREDUCTASE DOMAIN-CONTAINING PROTEIN"/>
    <property type="match status" value="1"/>
</dbReference>
<dbReference type="GO" id="GO:0050660">
    <property type="term" value="F:flavin adenine dinucleotide binding"/>
    <property type="evidence" value="ECO:0007669"/>
    <property type="project" value="InterPro"/>
</dbReference>
<gene>
    <name evidence="7" type="ORF">CB0940_03566</name>
</gene>
<dbReference type="OrthoDB" id="2219495at2759"/>
<feature type="domain" description="FAD dependent oxidoreductase" evidence="6">
    <location>
        <begin position="16"/>
        <end position="435"/>
    </location>
</feature>
<organism evidence="7 8">
    <name type="scientific">Cercospora beticola</name>
    <name type="common">Sugarbeet leaf spot fungus</name>
    <dbReference type="NCBI Taxonomy" id="122368"/>
    <lineage>
        <taxon>Eukaryota</taxon>
        <taxon>Fungi</taxon>
        <taxon>Dikarya</taxon>
        <taxon>Ascomycota</taxon>
        <taxon>Pezizomycotina</taxon>
        <taxon>Dothideomycetes</taxon>
        <taxon>Dothideomycetidae</taxon>
        <taxon>Mycosphaerellales</taxon>
        <taxon>Mycosphaerellaceae</taxon>
        <taxon>Cercospora</taxon>
    </lineage>
</organism>
<evidence type="ECO:0000256" key="1">
    <source>
        <dbReference type="ARBA" id="ARBA00001974"/>
    </source>
</evidence>
<comment type="similarity">
    <text evidence="2">Belongs to the MSOX/MTOX family.</text>
</comment>
<dbReference type="Pfam" id="PF01266">
    <property type="entry name" value="DAO"/>
    <property type="match status" value="1"/>
</dbReference>
<accession>A0A2G5I693</accession>
<dbReference type="PANTHER" id="PTHR10961">
    <property type="entry name" value="PEROXISOMAL SARCOSINE OXIDASE"/>
    <property type="match status" value="1"/>
</dbReference>
<dbReference type="InterPro" id="IPR036188">
    <property type="entry name" value="FAD/NAD-bd_sf"/>
</dbReference>
<keyword evidence="5" id="KW-0560">Oxidoreductase</keyword>
<evidence type="ECO:0000256" key="2">
    <source>
        <dbReference type="ARBA" id="ARBA00010989"/>
    </source>
</evidence>
<evidence type="ECO:0000256" key="3">
    <source>
        <dbReference type="ARBA" id="ARBA00022630"/>
    </source>
</evidence>
<comment type="caution">
    <text evidence="7">The sequence shown here is derived from an EMBL/GenBank/DDBJ whole genome shotgun (WGS) entry which is preliminary data.</text>
</comment>
<dbReference type="GO" id="GO:0008115">
    <property type="term" value="F:sarcosine oxidase activity"/>
    <property type="evidence" value="ECO:0007669"/>
    <property type="project" value="TreeGrafter"/>
</dbReference>
<dbReference type="SUPFAM" id="SSF51905">
    <property type="entry name" value="FAD/NAD(P)-binding domain"/>
    <property type="match status" value="1"/>
</dbReference>
<proteinExistence type="inferred from homology"/>
<dbReference type="EMBL" id="LKMD01000101">
    <property type="protein sequence ID" value="PIA99992.1"/>
    <property type="molecule type" value="Genomic_DNA"/>
</dbReference>